<dbReference type="Pfam" id="PF01425">
    <property type="entry name" value="Amidase"/>
    <property type="match status" value="1"/>
</dbReference>
<protein>
    <submittedName>
        <fullName evidence="2">Amidase</fullName>
        <ecNumber evidence="2">3.5.1.4</ecNumber>
    </submittedName>
</protein>
<accession>A0A7X2YX86</accession>
<sequence>MGERTLGVQLEEWIIEASIEMMQRAMEEGEISSEDLVAVYLDRIDRYDHRLKSVIEINPEAVEIARALDQERKEQGSRGALHGVPILLKDNIGTHDKTRTSAGSLALANATPKEDSAVASQLRAAGAVLLGKANMTEWANFMSSTMRAGYSSRGGQTLNPYGPGEIFVGGSSSGSAAAVAASLTAAAIGTETTGSIISPASHNCIVGIKPTVGLISRRGIIPLTETQDTPGPMARTVADAALVLGALTAQDPRDAATLSKNRLALSDYTPFLNRASLAKSRIGIPRNYYRQLDEGRLALIEQAIHVLEAEGATIIDPVELPCEGQNWDFNVLNFEFKKSLNDYLETLPEMVKVRSLDDVIRFNEQHKEAALKYGQDLLLLSNRTSGTLTEQAYLHSKRRNHELAGRQGIDAVLKQHHLDALLILGDDDINDLAARAGYPSITVPAGFISEGVITPEGYTTKGPHGITFVGTAYSEPLLIGLAYSYEQASLHRVPPNLDVIRN</sequence>
<gene>
    <name evidence="2" type="ORF">GNP95_00450</name>
</gene>
<dbReference type="OrthoDB" id="9811471at2"/>
<dbReference type="PANTHER" id="PTHR42678">
    <property type="entry name" value="AMIDASE"/>
    <property type="match status" value="1"/>
</dbReference>
<dbReference type="NCBIfam" id="NF005300">
    <property type="entry name" value="PRK06828.1"/>
    <property type="match status" value="1"/>
</dbReference>
<evidence type="ECO:0000313" key="2">
    <source>
        <dbReference type="EMBL" id="MUG43487.1"/>
    </source>
</evidence>
<dbReference type="AlphaFoldDB" id="A0A7X2YX86"/>
<dbReference type="Gene3D" id="3.90.1300.10">
    <property type="entry name" value="Amidase signature (AS) domain"/>
    <property type="match status" value="1"/>
</dbReference>
<name>A0A7X2YX86_9BACL</name>
<evidence type="ECO:0000313" key="3">
    <source>
        <dbReference type="Proteomes" id="UP000447876"/>
    </source>
</evidence>
<dbReference type="GO" id="GO:0004040">
    <property type="term" value="F:amidase activity"/>
    <property type="evidence" value="ECO:0007669"/>
    <property type="project" value="UniProtKB-EC"/>
</dbReference>
<dbReference type="SUPFAM" id="SSF75304">
    <property type="entry name" value="Amidase signature (AS) enzymes"/>
    <property type="match status" value="1"/>
</dbReference>
<dbReference type="PANTHER" id="PTHR42678:SF34">
    <property type="entry name" value="OS04G0183300 PROTEIN"/>
    <property type="match status" value="1"/>
</dbReference>
<evidence type="ECO:0000259" key="1">
    <source>
        <dbReference type="Pfam" id="PF01425"/>
    </source>
</evidence>
<organism evidence="2 3">
    <name type="scientific">Paenibacillus woosongensis</name>
    <dbReference type="NCBI Taxonomy" id="307580"/>
    <lineage>
        <taxon>Bacteria</taxon>
        <taxon>Bacillati</taxon>
        <taxon>Bacillota</taxon>
        <taxon>Bacilli</taxon>
        <taxon>Bacillales</taxon>
        <taxon>Paenibacillaceae</taxon>
        <taxon>Paenibacillus</taxon>
    </lineage>
</organism>
<keyword evidence="2" id="KW-0378">Hydrolase</keyword>
<dbReference type="InterPro" id="IPR036928">
    <property type="entry name" value="AS_sf"/>
</dbReference>
<feature type="domain" description="Amidase" evidence="1">
    <location>
        <begin position="35"/>
        <end position="477"/>
    </location>
</feature>
<dbReference type="Proteomes" id="UP000447876">
    <property type="component" value="Unassembled WGS sequence"/>
</dbReference>
<dbReference type="EMBL" id="WNZW01000001">
    <property type="protein sequence ID" value="MUG43487.1"/>
    <property type="molecule type" value="Genomic_DNA"/>
</dbReference>
<dbReference type="InterPro" id="IPR023631">
    <property type="entry name" value="Amidase_dom"/>
</dbReference>
<proteinExistence type="predicted"/>
<comment type="caution">
    <text evidence="2">The sequence shown here is derived from an EMBL/GenBank/DDBJ whole genome shotgun (WGS) entry which is preliminary data.</text>
</comment>
<dbReference type="EC" id="3.5.1.4" evidence="2"/>
<reference evidence="2 3" key="1">
    <citation type="submission" date="2019-11" db="EMBL/GenBank/DDBJ databases">
        <title>Draft genome sequences of five Paenibacillus species of dairy origin.</title>
        <authorList>
            <person name="Olajide A.M."/>
            <person name="Chen S."/>
            <person name="Lapointe G."/>
        </authorList>
    </citation>
    <scope>NUCLEOTIDE SEQUENCE [LARGE SCALE GENOMIC DNA]</scope>
    <source>
        <strain evidence="2 3">12CR55</strain>
    </source>
</reference>